<accession>A0ACB6FAS1</accession>
<dbReference type="EMBL" id="PDWZ02000011">
    <property type="protein sequence ID" value="KAB2101534.1"/>
    <property type="molecule type" value="Genomic_DNA"/>
</dbReference>
<dbReference type="Proteomes" id="UP000293547">
    <property type="component" value="Unassembled WGS sequence"/>
</dbReference>
<name>A0ACB6FAS1_9PLEO</name>
<sequence>MNPLTGERSHARNSYYDAVSARPNLQIMLETLATEIVFEGSGRKLEAKGVKITDKKTGTKRTVYANKELVLACGSVNTPQLLQLSGIGPRSVLEAAGISVKLEHDGVGANFQDHPYTNVQFNMSNVSKPNPSSYSDPTFNASAWAEYRANKTGPLTLSRGNGLAMSLAEQVRSSDNEAFLPAVYKNSKKLLKGFKAQRAILADLYESAKAGVVEHTISGSGTFEIVGLEKPISRGTITIDPANPQGPPKILYNSLSNPVDKAVLASCVRFLRTVWARPELAKFSPIETSPGAQYTTDDEIIKRSIEVGSIIPTLSHPSCNCAMMPEDMGGCVSEKLLFHGVKRLSIIDASIIPIVPTQHIQSTMYAIGEKAADIIKKRG</sequence>
<evidence type="ECO:0000313" key="2">
    <source>
        <dbReference type="Proteomes" id="UP000293547"/>
    </source>
</evidence>
<protein>
    <submittedName>
        <fullName evidence="1">Uncharacterized protein</fullName>
    </submittedName>
</protein>
<evidence type="ECO:0000313" key="1">
    <source>
        <dbReference type="EMBL" id="KAB2101534.1"/>
    </source>
</evidence>
<keyword evidence="2" id="KW-1185">Reference proteome</keyword>
<comment type="caution">
    <text evidence="1">The sequence shown here is derived from an EMBL/GenBank/DDBJ whole genome shotgun (WGS) entry which is preliminary data.</text>
</comment>
<reference evidence="1 2" key="1">
    <citation type="journal article" date="2019" name="bioRxiv">
        <title>Genomics, evolutionary history and diagnostics of the Alternaria alternata species group including apple and Asian pear pathotypes.</title>
        <authorList>
            <person name="Armitage A.D."/>
            <person name="Cockerton H.M."/>
            <person name="Sreenivasaprasad S."/>
            <person name="Woodhall J.W."/>
            <person name="Lane C.R."/>
            <person name="Harrison R.J."/>
            <person name="Clarkson J.P."/>
        </authorList>
    </citation>
    <scope>NUCLEOTIDE SEQUENCE [LARGE SCALE GENOMIC DNA]</scope>
    <source>
        <strain evidence="1 2">FERA 650</strain>
    </source>
</reference>
<organism evidence="1 2">
    <name type="scientific">Alternaria gaisen</name>
    <dbReference type="NCBI Taxonomy" id="167740"/>
    <lineage>
        <taxon>Eukaryota</taxon>
        <taxon>Fungi</taxon>
        <taxon>Dikarya</taxon>
        <taxon>Ascomycota</taxon>
        <taxon>Pezizomycotina</taxon>
        <taxon>Dothideomycetes</taxon>
        <taxon>Pleosporomycetidae</taxon>
        <taxon>Pleosporales</taxon>
        <taxon>Pleosporineae</taxon>
        <taxon>Pleosporaceae</taxon>
        <taxon>Alternaria</taxon>
        <taxon>Alternaria sect. Alternaria</taxon>
    </lineage>
</organism>
<proteinExistence type="predicted"/>
<gene>
    <name evidence="1" type="ORF">AG0111_0g10581</name>
</gene>